<feature type="transmembrane region" description="Helical" evidence="8">
    <location>
        <begin position="234"/>
        <end position="258"/>
    </location>
</feature>
<dbReference type="GO" id="GO:0005886">
    <property type="term" value="C:plasma membrane"/>
    <property type="evidence" value="ECO:0007669"/>
    <property type="project" value="UniProtKB-SubCell"/>
</dbReference>
<feature type="transmembrane region" description="Helical" evidence="8">
    <location>
        <begin position="296"/>
        <end position="322"/>
    </location>
</feature>
<organism evidence="9 10">
    <name type="scientific">Candidatus Criblamydia sequanensis CRIB-18</name>
    <dbReference type="NCBI Taxonomy" id="1437425"/>
    <lineage>
        <taxon>Bacteria</taxon>
        <taxon>Pseudomonadati</taxon>
        <taxon>Chlamydiota</taxon>
        <taxon>Chlamydiia</taxon>
        <taxon>Parachlamydiales</taxon>
        <taxon>Candidatus Criblamydiaceae</taxon>
        <taxon>Candidatus Criblamydia</taxon>
    </lineage>
</organism>
<keyword evidence="6 8" id="KW-1133">Transmembrane helix</keyword>
<reference evidence="9" key="2">
    <citation type="submission" date="2014-09" db="EMBL/GenBank/DDBJ databases">
        <title>Criblamydia sequanensis harbors a mega-plasmid encoding arsenite resistance.</title>
        <authorList>
            <person name="Bertelli C."/>
            <person name="Goesmann A."/>
            <person name="Greub G."/>
        </authorList>
    </citation>
    <scope>NUCLEOTIDE SEQUENCE [LARGE SCALE GENOMIC DNA]</scope>
    <source>
        <strain evidence="9">CRIB-18</strain>
    </source>
</reference>
<name>A0A090D2N3_9BACT</name>
<dbReference type="PANTHER" id="PTHR30330:SF14">
    <property type="entry name" value="SODIUM_AMINO ACID (ALANINE) SYMPORTER"/>
    <property type="match status" value="1"/>
</dbReference>
<evidence type="ECO:0000256" key="5">
    <source>
        <dbReference type="ARBA" id="ARBA00022692"/>
    </source>
</evidence>
<comment type="subcellular location">
    <subcellularLocation>
        <location evidence="1 8">Cell membrane</location>
        <topology evidence="1 8">Multi-pass membrane protein</topology>
    </subcellularLocation>
</comment>
<keyword evidence="4 8" id="KW-1003">Cell membrane</keyword>
<evidence type="ECO:0000256" key="2">
    <source>
        <dbReference type="ARBA" id="ARBA00009261"/>
    </source>
</evidence>
<comment type="similarity">
    <text evidence="2 8">Belongs to the alanine or glycine:cation symporter (AGCS) (TC 2.A.25) family.</text>
</comment>
<protein>
    <submittedName>
        <fullName evidence="9">Sodium/alanine symporter</fullName>
    </submittedName>
</protein>
<evidence type="ECO:0000313" key="10">
    <source>
        <dbReference type="Proteomes" id="UP000031552"/>
    </source>
</evidence>
<keyword evidence="10" id="KW-1185">Reference proteome</keyword>
<dbReference type="Pfam" id="PF01235">
    <property type="entry name" value="Na_Ala_symp"/>
    <property type="match status" value="1"/>
</dbReference>
<keyword evidence="8" id="KW-0769">Symport</keyword>
<accession>A0A090D2N3</accession>
<keyword evidence="5 8" id="KW-0812">Transmembrane</keyword>
<evidence type="ECO:0000256" key="3">
    <source>
        <dbReference type="ARBA" id="ARBA00022448"/>
    </source>
</evidence>
<feature type="transmembrane region" description="Helical" evidence="8">
    <location>
        <begin position="93"/>
        <end position="118"/>
    </location>
</feature>
<dbReference type="NCBIfam" id="TIGR00835">
    <property type="entry name" value="agcS"/>
    <property type="match status" value="1"/>
</dbReference>
<dbReference type="EMBL" id="CCEJ010000009">
    <property type="protein sequence ID" value="CDR34765.1"/>
    <property type="molecule type" value="Genomic_DNA"/>
</dbReference>
<evidence type="ECO:0000256" key="1">
    <source>
        <dbReference type="ARBA" id="ARBA00004651"/>
    </source>
</evidence>
<evidence type="ECO:0000256" key="8">
    <source>
        <dbReference type="RuleBase" id="RU363064"/>
    </source>
</evidence>
<dbReference type="Proteomes" id="UP000031552">
    <property type="component" value="Unassembled WGS sequence"/>
</dbReference>
<evidence type="ECO:0000256" key="7">
    <source>
        <dbReference type="ARBA" id="ARBA00023136"/>
    </source>
</evidence>
<keyword evidence="3 8" id="KW-0813">Transport</keyword>
<feature type="transmembrane region" description="Helical" evidence="8">
    <location>
        <begin position="175"/>
        <end position="196"/>
    </location>
</feature>
<keyword evidence="7 8" id="KW-0472">Membrane</keyword>
<dbReference type="PRINTS" id="PR00175">
    <property type="entry name" value="NAALASMPORT"/>
</dbReference>
<comment type="caution">
    <text evidence="9">The sequence shown here is derived from an EMBL/GenBank/DDBJ whole genome shotgun (WGS) entry which is preliminary data.</text>
</comment>
<dbReference type="InterPro" id="IPR001463">
    <property type="entry name" value="Na/Ala_symport"/>
</dbReference>
<gene>
    <name evidence="9" type="ORF">CSEC_1958</name>
</gene>
<dbReference type="AlphaFoldDB" id="A0A090D2N3"/>
<dbReference type="OrthoDB" id="9806926at2"/>
<dbReference type="eggNOG" id="COG1115">
    <property type="taxonomic scope" value="Bacteria"/>
</dbReference>
<dbReference type="PANTHER" id="PTHR30330">
    <property type="entry name" value="AGSS FAMILY TRANSPORTER, SODIUM-ALANINE"/>
    <property type="match status" value="1"/>
</dbReference>
<feature type="transmembrane region" description="Helical" evidence="8">
    <location>
        <begin position="345"/>
        <end position="367"/>
    </location>
</feature>
<dbReference type="RefSeq" id="WP_053331988.1">
    <property type="nucleotide sequence ID" value="NZ_CCEJ010000009.1"/>
</dbReference>
<dbReference type="GO" id="GO:0005283">
    <property type="term" value="F:amino acid:sodium symporter activity"/>
    <property type="evidence" value="ECO:0007669"/>
    <property type="project" value="InterPro"/>
</dbReference>
<feature type="transmembrane region" description="Helical" evidence="8">
    <location>
        <begin position="144"/>
        <end position="163"/>
    </location>
</feature>
<evidence type="ECO:0000313" key="9">
    <source>
        <dbReference type="EMBL" id="CDR34765.1"/>
    </source>
</evidence>
<feature type="transmembrane region" description="Helical" evidence="8">
    <location>
        <begin position="65"/>
        <end position="87"/>
    </location>
</feature>
<feature type="transmembrane region" description="Helical" evidence="8">
    <location>
        <begin position="208"/>
        <end position="228"/>
    </location>
</feature>
<dbReference type="Gene3D" id="1.20.1740.10">
    <property type="entry name" value="Amino acid/polyamine transporter I"/>
    <property type="match status" value="1"/>
</dbReference>
<evidence type="ECO:0000256" key="4">
    <source>
        <dbReference type="ARBA" id="ARBA00022475"/>
    </source>
</evidence>
<evidence type="ECO:0000256" key="6">
    <source>
        <dbReference type="ARBA" id="ARBA00022989"/>
    </source>
</evidence>
<feature type="transmembrane region" description="Helical" evidence="8">
    <location>
        <begin position="12"/>
        <end position="32"/>
    </location>
</feature>
<reference evidence="9" key="1">
    <citation type="submission" date="2013-12" db="EMBL/GenBank/DDBJ databases">
        <authorList>
            <person name="Linke B."/>
        </authorList>
    </citation>
    <scope>NUCLEOTIDE SEQUENCE [LARGE SCALE GENOMIC DNA]</scope>
    <source>
        <strain evidence="9">CRIB-18</strain>
    </source>
</reference>
<proteinExistence type="inferred from homology"/>
<feature type="transmembrane region" description="Helical" evidence="8">
    <location>
        <begin position="413"/>
        <end position="431"/>
    </location>
</feature>
<sequence>MDINHLFESFAHAITFWVVFPVLISLGIFLSIKLKFPQLTKISYGFRSILKDDGKGQGNITHFEAIATVLAGNLGTGNISGMAVALGTGGPGALIWMWVMAFFGAILQYSGCLLGGFYRKQNDQGEFLGGPMYYIEKGMKKKSLAILFSVFSLLTAFSCGNFVQVNSLSLPLQEIGWNPFLISLIVAAAVGYVIIGGGHRVALIASKVVPFMATLYLLVAFLILGYNLDKVLPAFSLLFRSAFDFSSIFGGAMGFGMARALSTGFERGIFATDAGTGIAPILQANAKAKSPVMEGIIAMVAPFIVLIICTLTGLVLIVTGAFEVPGLKSTLMCTYAFEKGVGHEMGAYVVVISLILFAYTTILAWAFCGEKAVEYLFDRKKISFFRWLYVGLIPIGVFAKVDLVWHLADITMAGMLLTNLSALAYLSPLIIRESEKYFGSKEFLEIDHLDETEQETA</sequence>
<dbReference type="STRING" id="1437425.CSEC_1958"/>
<feature type="transmembrane region" description="Helical" evidence="8">
    <location>
        <begin position="387"/>
        <end position="407"/>
    </location>
</feature>